<dbReference type="Pfam" id="PF19302">
    <property type="entry name" value="DUF5915"/>
    <property type="match status" value="1"/>
</dbReference>
<keyword evidence="8" id="KW-1185">Reference proteome</keyword>
<keyword evidence="5" id="KW-0030">Aminoacyl-tRNA synthetase</keyword>
<dbReference type="OrthoDB" id="2193603at2759"/>
<dbReference type="Proteomes" id="UP000740883">
    <property type="component" value="Unassembled WGS sequence"/>
</dbReference>
<evidence type="ECO:0000256" key="4">
    <source>
        <dbReference type="ARBA" id="ARBA00022917"/>
    </source>
</evidence>
<evidence type="ECO:0000256" key="5">
    <source>
        <dbReference type="ARBA" id="ARBA00023146"/>
    </source>
</evidence>
<dbReference type="InterPro" id="IPR023586">
    <property type="entry name" value="Ile-tRNA-ligase_type2"/>
</dbReference>
<dbReference type="Gene3D" id="1.10.730.10">
    <property type="entry name" value="Isoleucyl-tRNA Synthetase, Domain 1"/>
    <property type="match status" value="1"/>
</dbReference>
<dbReference type="SUPFAM" id="SSF47323">
    <property type="entry name" value="Anticodon-binding domain of a subclass of class I aminoacyl-tRNA synthetases"/>
    <property type="match status" value="1"/>
</dbReference>
<keyword evidence="3" id="KW-0067">ATP-binding</keyword>
<protein>
    <submittedName>
        <fullName evidence="7">Isoleucine--tRNA ligase, cytoplasmic</fullName>
    </submittedName>
</protein>
<feature type="domain" description="Methionyl/Valyl/Leucyl/Isoleucyl-tRNA synthetase anticodon-binding" evidence="6">
    <location>
        <begin position="11"/>
        <end position="144"/>
    </location>
</feature>
<dbReference type="GO" id="GO:0004822">
    <property type="term" value="F:isoleucine-tRNA ligase activity"/>
    <property type="evidence" value="ECO:0007669"/>
    <property type="project" value="InterPro"/>
</dbReference>
<evidence type="ECO:0000256" key="1">
    <source>
        <dbReference type="ARBA" id="ARBA00022598"/>
    </source>
</evidence>
<dbReference type="Pfam" id="PF08264">
    <property type="entry name" value="Anticodon_1"/>
    <property type="match status" value="1"/>
</dbReference>
<comment type="caution">
    <text evidence="7">The sequence shown here is derived from an EMBL/GenBank/DDBJ whole genome shotgun (WGS) entry which is preliminary data.</text>
</comment>
<dbReference type="AlphaFoldDB" id="A0A9P6H0A9"/>
<evidence type="ECO:0000256" key="2">
    <source>
        <dbReference type="ARBA" id="ARBA00022741"/>
    </source>
</evidence>
<dbReference type="EMBL" id="SBJO01000016">
    <property type="protein sequence ID" value="KAF9764559.1"/>
    <property type="molecule type" value="Genomic_DNA"/>
</dbReference>
<gene>
    <name evidence="7" type="ORF">NGRA_0452</name>
</gene>
<keyword evidence="4" id="KW-0648">Protein biosynthesis</keyword>
<dbReference type="InterPro" id="IPR013155">
    <property type="entry name" value="M/V/L/I-tRNA-synth_anticd-bd"/>
</dbReference>
<dbReference type="PANTHER" id="PTHR42780:SF1">
    <property type="entry name" value="ISOLEUCINE--TRNA LIGASE, CYTOPLASMIC"/>
    <property type="match status" value="1"/>
</dbReference>
<dbReference type="InterPro" id="IPR009080">
    <property type="entry name" value="tRNAsynth_Ia_anticodon-bd"/>
</dbReference>
<dbReference type="GO" id="GO:0005524">
    <property type="term" value="F:ATP binding"/>
    <property type="evidence" value="ECO:0007669"/>
    <property type="project" value="UniProtKB-KW"/>
</dbReference>
<evidence type="ECO:0000313" key="7">
    <source>
        <dbReference type="EMBL" id="KAF9764559.1"/>
    </source>
</evidence>
<keyword evidence="2" id="KW-0547">Nucleotide-binding</keyword>
<feature type="non-terminal residue" evidence="7">
    <location>
        <position position="1"/>
    </location>
</feature>
<dbReference type="PANTHER" id="PTHR42780">
    <property type="entry name" value="SOLEUCYL-TRNA SYNTHETASE"/>
    <property type="match status" value="1"/>
</dbReference>
<accession>A0A9P6H0A9</accession>
<proteinExistence type="predicted"/>
<evidence type="ECO:0000259" key="6">
    <source>
        <dbReference type="Pfam" id="PF08264"/>
    </source>
</evidence>
<evidence type="ECO:0000256" key="3">
    <source>
        <dbReference type="ARBA" id="ARBA00022840"/>
    </source>
</evidence>
<sequence length="350" mass="40677">NSTVYNPLVLDDWIKNSFNSFLEKVTETMEKYELSKVLNLALKFVDDLSNWYIRIHRKEIKDGSSGVLGDLLSRFSIVMAPFTPFFSEYCYQSISKNGSLSVHFEMYPKKFITEEDDFEYSKEVIEAVRSIREQKQISLKTPLCEATIYCSEEFKKTISRYIDTILQECNILKLTFKEEDSISVKLSVKPFFENLRKDRSTMKLKMEAIRKLSEEEVEDLLQGSISSNGVVLSKEDVLVEKELVGDNSGLSKVHRLFIVSVDDTLTEEVVEIRDAREFNSFIQQLRKKLGLKVEDNVNIYIEDSLEDESSKLKEICRKHFDIIFGNEGEYCGEGIYSYKKIEYKVIVKKK</sequence>
<name>A0A9P6H0A9_9MICR</name>
<organism evidence="7 8">
    <name type="scientific">Nosema granulosis</name>
    <dbReference type="NCBI Taxonomy" id="83296"/>
    <lineage>
        <taxon>Eukaryota</taxon>
        <taxon>Fungi</taxon>
        <taxon>Fungi incertae sedis</taxon>
        <taxon>Microsporidia</taxon>
        <taxon>Nosematidae</taxon>
        <taxon>Nosema</taxon>
    </lineage>
</organism>
<evidence type="ECO:0000313" key="8">
    <source>
        <dbReference type="Proteomes" id="UP000740883"/>
    </source>
</evidence>
<keyword evidence="1 7" id="KW-0436">Ligase</keyword>
<reference evidence="7 8" key="1">
    <citation type="journal article" date="2020" name="Genome Biol. Evol.">
        <title>Comparative genomics of strictly vertically transmitted, feminizing microsporidia endosymbionts of amphipod crustaceans.</title>
        <authorList>
            <person name="Cormier A."/>
            <person name="Chebbi M.A."/>
            <person name="Giraud I."/>
            <person name="Wattier R."/>
            <person name="Teixeira M."/>
            <person name="Gilbert C."/>
            <person name="Rigaud T."/>
            <person name="Cordaux R."/>
        </authorList>
    </citation>
    <scope>NUCLEOTIDE SEQUENCE [LARGE SCALE GENOMIC DNA]</scope>
    <source>
        <strain evidence="7 8">Ou3-Ou53</strain>
    </source>
</reference>
<dbReference type="GO" id="GO:0006428">
    <property type="term" value="P:isoleucyl-tRNA aminoacylation"/>
    <property type="evidence" value="ECO:0007669"/>
    <property type="project" value="TreeGrafter"/>
</dbReference>